<dbReference type="Proteomes" id="UP000324748">
    <property type="component" value="Unassembled WGS sequence"/>
</dbReference>
<feature type="compositionally biased region" description="Low complexity" evidence="1">
    <location>
        <begin position="215"/>
        <end position="224"/>
    </location>
</feature>
<comment type="caution">
    <text evidence="2">The sequence shown here is derived from an EMBL/GenBank/DDBJ whole genome shotgun (WGS) entry which is preliminary data.</text>
</comment>
<evidence type="ECO:0000256" key="1">
    <source>
        <dbReference type="SAM" id="MobiDB-lite"/>
    </source>
</evidence>
<dbReference type="OrthoDB" id="10382089at2759"/>
<name>A0A5B0QD33_PUCGR</name>
<evidence type="ECO:0000313" key="3">
    <source>
        <dbReference type="Proteomes" id="UP000324748"/>
    </source>
</evidence>
<reference evidence="2 3" key="1">
    <citation type="submission" date="2019-05" db="EMBL/GenBank/DDBJ databases">
        <title>Emergence of the Ug99 lineage of the wheat stem rust pathogen through somatic hybridization.</title>
        <authorList>
            <person name="Li F."/>
            <person name="Upadhyaya N.M."/>
            <person name="Sperschneider J."/>
            <person name="Matny O."/>
            <person name="Nguyen-Phuc H."/>
            <person name="Mago R."/>
            <person name="Raley C."/>
            <person name="Miller M.E."/>
            <person name="Silverstein K.A.T."/>
            <person name="Henningsen E."/>
            <person name="Hirsch C.D."/>
            <person name="Visser B."/>
            <person name="Pretorius Z.A."/>
            <person name="Steffenson B.J."/>
            <person name="Schwessinger B."/>
            <person name="Dodds P.N."/>
            <person name="Figueroa M."/>
        </authorList>
    </citation>
    <scope>NUCLEOTIDE SEQUENCE [LARGE SCALE GENOMIC DNA]</scope>
    <source>
        <strain evidence="2">21-0</strain>
    </source>
</reference>
<proteinExistence type="predicted"/>
<feature type="region of interest" description="Disordered" evidence="1">
    <location>
        <begin position="193"/>
        <end position="224"/>
    </location>
</feature>
<protein>
    <submittedName>
        <fullName evidence="2">Uncharacterized protein</fullName>
    </submittedName>
</protein>
<dbReference type="EMBL" id="VSWC01000027">
    <property type="protein sequence ID" value="KAA1111126.1"/>
    <property type="molecule type" value="Genomic_DNA"/>
</dbReference>
<dbReference type="AlphaFoldDB" id="A0A5B0QD33"/>
<sequence length="304" mass="33322">MPRFNKHTPGPRASNLYPIHSRMNCPVPSSPLERGQVLGSPIQLDSRELSRPPILNASPIVPPSARHLASPLSLILKGLPCLHWLIRRQSRGRFLPKPPKPLELIGCLQGWWGSILKIEATSEWCRPASNSRGSLGSPVACCSFEVAELLLNHLLLLLSSNRTVIEEPWTLPQAPRPQNLSTPSNVRSAVHIAPPTLTSASQEESAVSDEDDLESSSSQHTASSNQSYPFVCQHCVASPDPPGFYDVDKFHLLRDHQIDSLLSRSADPARFDRPIGSATSSSSTVVICHLGVTFVTWSKVFFLV</sequence>
<keyword evidence="3" id="KW-1185">Reference proteome</keyword>
<accession>A0A5B0QD33</accession>
<evidence type="ECO:0000313" key="2">
    <source>
        <dbReference type="EMBL" id="KAA1111126.1"/>
    </source>
</evidence>
<organism evidence="2 3">
    <name type="scientific">Puccinia graminis f. sp. tritici</name>
    <dbReference type="NCBI Taxonomy" id="56615"/>
    <lineage>
        <taxon>Eukaryota</taxon>
        <taxon>Fungi</taxon>
        <taxon>Dikarya</taxon>
        <taxon>Basidiomycota</taxon>
        <taxon>Pucciniomycotina</taxon>
        <taxon>Pucciniomycetes</taxon>
        <taxon>Pucciniales</taxon>
        <taxon>Pucciniaceae</taxon>
        <taxon>Puccinia</taxon>
    </lineage>
</organism>
<gene>
    <name evidence="2" type="ORF">PGT21_036831</name>
</gene>